<gene>
    <name evidence="2" type="primary">glcK</name>
    <name evidence="2" type="ORF">NCTC9836_00926</name>
</gene>
<evidence type="ECO:0000256" key="1">
    <source>
        <dbReference type="ARBA" id="ARBA00006479"/>
    </source>
</evidence>
<reference evidence="2 3" key="1">
    <citation type="submission" date="2018-06" db="EMBL/GenBank/DDBJ databases">
        <authorList>
            <consortium name="Pathogen Informatics"/>
            <person name="Doyle S."/>
        </authorList>
    </citation>
    <scope>NUCLEOTIDE SEQUENCE [LARGE SCALE GENOMIC DNA]</scope>
    <source>
        <strain evidence="2 3">NCTC9836</strain>
    </source>
</reference>
<dbReference type="InterPro" id="IPR049874">
    <property type="entry name" value="ROK_cs"/>
</dbReference>
<dbReference type="AlphaFoldDB" id="A0A381J5Y1"/>
<dbReference type="SUPFAM" id="SSF53067">
    <property type="entry name" value="Actin-like ATPase domain"/>
    <property type="match status" value="1"/>
</dbReference>
<evidence type="ECO:0000313" key="2">
    <source>
        <dbReference type="EMBL" id="SUY46630.1"/>
    </source>
</evidence>
<dbReference type="GO" id="GO:0004340">
    <property type="term" value="F:glucokinase activity"/>
    <property type="evidence" value="ECO:0007669"/>
    <property type="project" value="UniProtKB-EC"/>
</dbReference>
<keyword evidence="3" id="KW-1185">Reference proteome</keyword>
<name>A0A381J5Y1_9CLOT</name>
<protein>
    <submittedName>
        <fullName evidence="2">ROK family protein</fullName>
        <ecNumber evidence="2">2.7.1.2</ecNumber>
    </submittedName>
</protein>
<organism evidence="2 3">
    <name type="scientific">Clostridium putrefaciens</name>
    <dbReference type="NCBI Taxonomy" id="99675"/>
    <lineage>
        <taxon>Bacteria</taxon>
        <taxon>Bacillati</taxon>
        <taxon>Bacillota</taxon>
        <taxon>Clostridia</taxon>
        <taxon>Eubacteriales</taxon>
        <taxon>Clostridiaceae</taxon>
        <taxon>Clostridium</taxon>
    </lineage>
</organism>
<keyword evidence="2" id="KW-0808">Transferase</keyword>
<dbReference type="Gene3D" id="3.30.420.40">
    <property type="match status" value="2"/>
</dbReference>
<dbReference type="InterPro" id="IPR000600">
    <property type="entry name" value="ROK"/>
</dbReference>
<comment type="similarity">
    <text evidence="1">Belongs to the ROK (NagC/XylR) family.</text>
</comment>
<evidence type="ECO:0000313" key="3">
    <source>
        <dbReference type="Proteomes" id="UP000254664"/>
    </source>
</evidence>
<dbReference type="RefSeq" id="WP_207658374.1">
    <property type="nucleotide sequence ID" value="NZ_UFWZ01000001.1"/>
</dbReference>
<proteinExistence type="inferred from homology"/>
<dbReference type="PROSITE" id="PS01125">
    <property type="entry name" value="ROK"/>
    <property type="match status" value="1"/>
</dbReference>
<dbReference type="PANTHER" id="PTHR18964">
    <property type="entry name" value="ROK (REPRESSOR, ORF, KINASE) FAMILY"/>
    <property type="match status" value="1"/>
</dbReference>
<dbReference type="CDD" id="cd24068">
    <property type="entry name" value="ASKHA_NBD_ROK_FnNanK-like"/>
    <property type="match status" value="1"/>
</dbReference>
<sequence>MKNIACFDVGGTFIKYALINEEGNIIFKDKMVTPKKRCNETIPREMVRIIKSFQMGHNVDKVGISTAGQVDSKKGEIVFASGNLPNYTGTKLSEYIKNDLGLDTFVENDVNAAAIGEMWKGAGQDKENFVCVTLGTGIGGAIIINGRLYKGAAGGAGEVGHTILNEHGEKCNCGGSGCYERYASTSSFIRQYKERAILEKIHVDKDIDGERIMKLVHNGDAIALEVYDNFLNHVVSGLIGITYVLDPGTIIIGGGISAEGEEFFKALNYKFKNEAMSSYGNHTKIIPATLQNDAGVYGACYIALNEML</sequence>
<dbReference type="EMBL" id="UFWZ01000001">
    <property type="protein sequence ID" value="SUY46630.1"/>
    <property type="molecule type" value="Genomic_DNA"/>
</dbReference>
<dbReference type="Proteomes" id="UP000254664">
    <property type="component" value="Unassembled WGS sequence"/>
</dbReference>
<dbReference type="Pfam" id="PF00480">
    <property type="entry name" value="ROK"/>
    <property type="match status" value="1"/>
</dbReference>
<dbReference type="PANTHER" id="PTHR18964:SF165">
    <property type="entry name" value="BETA-GLUCOSIDE KINASE"/>
    <property type="match status" value="1"/>
</dbReference>
<accession>A0A381J5Y1</accession>
<dbReference type="InterPro" id="IPR043129">
    <property type="entry name" value="ATPase_NBD"/>
</dbReference>
<dbReference type="EC" id="2.7.1.2" evidence="2"/>